<gene>
    <name evidence="2" type="ORF">B0H66DRAFT_564569</name>
</gene>
<evidence type="ECO:0000313" key="3">
    <source>
        <dbReference type="Proteomes" id="UP001283341"/>
    </source>
</evidence>
<evidence type="ECO:0000256" key="1">
    <source>
        <dbReference type="SAM" id="SignalP"/>
    </source>
</evidence>
<reference evidence="2" key="2">
    <citation type="submission" date="2023-06" db="EMBL/GenBank/DDBJ databases">
        <authorList>
            <consortium name="Lawrence Berkeley National Laboratory"/>
            <person name="Haridas S."/>
            <person name="Hensen N."/>
            <person name="Bonometti L."/>
            <person name="Westerberg I."/>
            <person name="Brannstrom I.O."/>
            <person name="Guillou S."/>
            <person name="Cros-Aarteil S."/>
            <person name="Calhoun S."/>
            <person name="Kuo A."/>
            <person name="Mondo S."/>
            <person name="Pangilinan J."/>
            <person name="Riley R."/>
            <person name="Labutti K."/>
            <person name="Andreopoulos B."/>
            <person name="Lipzen A."/>
            <person name="Chen C."/>
            <person name="Yanf M."/>
            <person name="Daum C."/>
            <person name="Ng V."/>
            <person name="Clum A."/>
            <person name="Steindorff A."/>
            <person name="Ohm R."/>
            <person name="Martin F."/>
            <person name="Silar P."/>
            <person name="Natvig D."/>
            <person name="Lalanne C."/>
            <person name="Gautier V."/>
            <person name="Ament-Velasquez S.L."/>
            <person name="Kruys A."/>
            <person name="Hutchinson M.I."/>
            <person name="Powell A.J."/>
            <person name="Barry K."/>
            <person name="Miller A.N."/>
            <person name="Grigoriev I.V."/>
            <person name="Debuchy R."/>
            <person name="Gladieux P."/>
            <person name="Thoren M.H."/>
            <person name="Johannesson H."/>
        </authorList>
    </citation>
    <scope>NUCLEOTIDE SEQUENCE</scope>
    <source>
        <strain evidence="2">CBS 118394</strain>
    </source>
</reference>
<evidence type="ECO:0008006" key="4">
    <source>
        <dbReference type="Google" id="ProtNLM"/>
    </source>
</evidence>
<feature type="signal peptide" evidence="1">
    <location>
        <begin position="1"/>
        <end position="19"/>
    </location>
</feature>
<organism evidence="2 3">
    <name type="scientific">Apodospora peruviana</name>
    <dbReference type="NCBI Taxonomy" id="516989"/>
    <lineage>
        <taxon>Eukaryota</taxon>
        <taxon>Fungi</taxon>
        <taxon>Dikarya</taxon>
        <taxon>Ascomycota</taxon>
        <taxon>Pezizomycotina</taxon>
        <taxon>Sordariomycetes</taxon>
        <taxon>Sordariomycetidae</taxon>
        <taxon>Sordariales</taxon>
        <taxon>Lasiosphaeriaceae</taxon>
        <taxon>Apodospora</taxon>
    </lineage>
</organism>
<dbReference type="EMBL" id="JAUEDM010000006">
    <property type="protein sequence ID" value="KAK3315116.1"/>
    <property type="molecule type" value="Genomic_DNA"/>
</dbReference>
<name>A0AAE0HYH5_9PEZI</name>
<keyword evidence="1" id="KW-0732">Signal</keyword>
<proteinExistence type="predicted"/>
<comment type="caution">
    <text evidence="2">The sequence shown here is derived from an EMBL/GenBank/DDBJ whole genome shotgun (WGS) entry which is preliminary data.</text>
</comment>
<dbReference type="Proteomes" id="UP001283341">
    <property type="component" value="Unassembled WGS sequence"/>
</dbReference>
<feature type="chain" id="PRO_5042033761" description="Secreted protein" evidence="1">
    <location>
        <begin position="20"/>
        <end position="85"/>
    </location>
</feature>
<evidence type="ECO:0000313" key="2">
    <source>
        <dbReference type="EMBL" id="KAK3315116.1"/>
    </source>
</evidence>
<reference evidence="2" key="1">
    <citation type="journal article" date="2023" name="Mol. Phylogenet. Evol.">
        <title>Genome-scale phylogeny and comparative genomics of the fungal order Sordariales.</title>
        <authorList>
            <person name="Hensen N."/>
            <person name="Bonometti L."/>
            <person name="Westerberg I."/>
            <person name="Brannstrom I.O."/>
            <person name="Guillou S."/>
            <person name="Cros-Aarteil S."/>
            <person name="Calhoun S."/>
            <person name="Haridas S."/>
            <person name="Kuo A."/>
            <person name="Mondo S."/>
            <person name="Pangilinan J."/>
            <person name="Riley R."/>
            <person name="LaButti K."/>
            <person name="Andreopoulos B."/>
            <person name="Lipzen A."/>
            <person name="Chen C."/>
            <person name="Yan M."/>
            <person name="Daum C."/>
            <person name="Ng V."/>
            <person name="Clum A."/>
            <person name="Steindorff A."/>
            <person name="Ohm R.A."/>
            <person name="Martin F."/>
            <person name="Silar P."/>
            <person name="Natvig D.O."/>
            <person name="Lalanne C."/>
            <person name="Gautier V."/>
            <person name="Ament-Velasquez S.L."/>
            <person name="Kruys A."/>
            <person name="Hutchinson M.I."/>
            <person name="Powell A.J."/>
            <person name="Barry K."/>
            <person name="Miller A.N."/>
            <person name="Grigoriev I.V."/>
            <person name="Debuchy R."/>
            <person name="Gladieux P."/>
            <person name="Hiltunen Thoren M."/>
            <person name="Johannesson H."/>
        </authorList>
    </citation>
    <scope>NUCLEOTIDE SEQUENCE</scope>
    <source>
        <strain evidence="2">CBS 118394</strain>
    </source>
</reference>
<protein>
    <recommendedName>
        <fullName evidence="4">Secreted protein</fullName>
    </recommendedName>
</protein>
<accession>A0AAE0HYH5</accession>
<sequence length="85" mass="9172">MHLLVCVCVCVCLLGGGYCISKATTSRRTGLFTSVLPRDFRLRGRSGLRVPVEAAGYESKYHGKELLLTACCLSVFFLTPSGSPT</sequence>
<keyword evidence="3" id="KW-1185">Reference proteome</keyword>
<dbReference type="AlphaFoldDB" id="A0AAE0HYH5"/>